<evidence type="ECO:0000313" key="3">
    <source>
        <dbReference type="Proteomes" id="UP000032545"/>
    </source>
</evidence>
<dbReference type="InterPro" id="IPR038287">
    <property type="entry name" value="Cse2_sf"/>
</dbReference>
<feature type="region of interest" description="Disordered" evidence="1">
    <location>
        <begin position="1"/>
        <end position="24"/>
    </location>
</feature>
<dbReference type="EMBL" id="JYFN01000096">
    <property type="protein sequence ID" value="KJE19572.1"/>
    <property type="molecule type" value="Genomic_DNA"/>
</dbReference>
<organism evidence="2 3">
    <name type="scientific">Frankia torreyi</name>
    <dbReference type="NCBI Taxonomy" id="1856"/>
    <lineage>
        <taxon>Bacteria</taxon>
        <taxon>Bacillati</taxon>
        <taxon>Actinomycetota</taxon>
        <taxon>Actinomycetes</taxon>
        <taxon>Frankiales</taxon>
        <taxon>Frankiaceae</taxon>
        <taxon>Frankia</taxon>
    </lineage>
</organism>
<reference evidence="3" key="1">
    <citation type="submission" date="2015-02" db="EMBL/GenBank/DDBJ databases">
        <title>Draft Genome of Frankia sp. CpI1-S.</title>
        <authorList>
            <person name="Oshone R.T."/>
            <person name="Ngom M."/>
            <person name="Ghodhbane-Gtari F."/>
            <person name="Gtari M."/>
            <person name="Morris K."/>
            <person name="Thomas K."/>
            <person name="Sen A."/>
            <person name="Tisa L.S."/>
        </authorList>
    </citation>
    <scope>NUCLEOTIDE SEQUENCE [LARGE SCALE GENOMIC DNA]</scope>
    <source>
        <strain evidence="3">CpI1-S</strain>
    </source>
</reference>
<dbReference type="NCBIfam" id="TIGR02548">
    <property type="entry name" value="casB_cse2"/>
    <property type="match status" value="1"/>
</dbReference>
<dbReference type="InterPro" id="IPR013382">
    <property type="entry name" value="CRISPR-assoc_prot_Cse2"/>
</dbReference>
<proteinExistence type="predicted"/>
<evidence type="ECO:0000313" key="2">
    <source>
        <dbReference type="EMBL" id="KJE19572.1"/>
    </source>
</evidence>
<comment type="caution">
    <text evidence="2">The sequence shown here is derived from an EMBL/GenBank/DDBJ whole genome shotgun (WGS) entry which is preliminary data.</text>
</comment>
<protein>
    <submittedName>
        <fullName evidence="2">CRISPR-associated protein, Cse2 family</fullName>
    </submittedName>
</protein>
<gene>
    <name evidence="2" type="ORF">FF36_06139</name>
</gene>
<feature type="compositionally biased region" description="Low complexity" evidence="1">
    <location>
        <begin position="1"/>
        <end position="15"/>
    </location>
</feature>
<keyword evidence="3" id="KW-1185">Reference proteome</keyword>
<sequence>MTTETDTTSTAARSADTNREKRPFFWEREHRADLPDGADLAALRRGVGREPGSVPQMWQYYTTLQADGHLTTRLRAEHAALTLFAIHQQSLPRSAHALGSGLGTAVKELRASGKFSPDAVDRRFGTAATATSLSEASYHLRGLVRQLRQIQRPLDYTALFWDLVNWQSPARLGQVRRRWAAQYFLNRDSETAASASASRR</sequence>
<dbReference type="OrthoDB" id="4808431at2"/>
<evidence type="ECO:0000256" key="1">
    <source>
        <dbReference type="SAM" id="MobiDB-lite"/>
    </source>
</evidence>
<reference evidence="2 3" key="2">
    <citation type="journal article" date="2016" name="Genome Announc.">
        <title>Permanent Draft Genome Sequences for Two Variants of Frankia sp. Strain CpI1, the First Frankia Strain Isolated from Root Nodules of Comptonia peregrina.</title>
        <authorList>
            <person name="Oshone R."/>
            <person name="Hurst S.G.IV."/>
            <person name="Abebe-Akele F."/>
            <person name="Simpson S."/>
            <person name="Morris K."/>
            <person name="Thomas W.K."/>
            <person name="Tisa L.S."/>
        </authorList>
    </citation>
    <scope>NUCLEOTIDE SEQUENCE [LARGE SCALE GENOMIC DNA]</scope>
    <source>
        <strain evidence="3">CpI1-S</strain>
    </source>
</reference>
<dbReference type="Proteomes" id="UP000032545">
    <property type="component" value="Unassembled WGS sequence"/>
</dbReference>
<name>A0A0D8B855_9ACTN</name>
<dbReference type="AlphaFoldDB" id="A0A0D8B855"/>
<dbReference type="RefSeq" id="WP_044888544.1">
    <property type="nucleotide sequence ID" value="NZ_JYFN01000096.1"/>
</dbReference>
<accession>A0A0D8B855</accession>
<dbReference type="Gene3D" id="1.10.520.40">
    <property type="entry name" value="CRISPR-associated protein Cse2"/>
    <property type="match status" value="1"/>
</dbReference>
<dbReference type="Pfam" id="PF09485">
    <property type="entry name" value="CRISPR_Cse2"/>
    <property type="match status" value="1"/>
</dbReference>
<dbReference type="CDD" id="cd09731">
    <property type="entry name" value="Cse2_I-E"/>
    <property type="match status" value="1"/>
</dbReference>
<dbReference type="PATRIC" id="fig|1502723.3.peg.7100"/>